<name>A0ABP1ATF7_9BRYO</name>
<dbReference type="InterPro" id="IPR016055">
    <property type="entry name" value="A-D-PHexomutase_a/b/a-I/II/III"/>
</dbReference>
<reference evidence="1" key="1">
    <citation type="submission" date="2024-03" db="EMBL/GenBank/DDBJ databases">
        <authorList>
            <consortium name="ELIXIR-Norway"/>
            <consortium name="Elixir Norway"/>
        </authorList>
    </citation>
    <scope>NUCLEOTIDE SEQUENCE</scope>
</reference>
<dbReference type="Proteomes" id="UP001497522">
    <property type="component" value="Chromosome 15"/>
</dbReference>
<evidence type="ECO:0000313" key="1">
    <source>
        <dbReference type="EMBL" id="CAK9865782.1"/>
    </source>
</evidence>
<dbReference type="PANTHER" id="PTHR45955">
    <property type="entry name" value="PHOSPHOACETYLGLUCOSAMINE MUTASE"/>
    <property type="match status" value="1"/>
</dbReference>
<dbReference type="SUPFAM" id="SSF53738">
    <property type="entry name" value="Phosphoglucomutase, first 3 domains"/>
    <property type="match status" value="1"/>
</dbReference>
<gene>
    <name evidence="1" type="ORF">CSSPJE1EN2_LOCUS8777</name>
</gene>
<dbReference type="EMBL" id="OZ023716">
    <property type="protein sequence ID" value="CAK9865782.1"/>
    <property type="molecule type" value="Genomic_DNA"/>
</dbReference>
<protein>
    <submittedName>
        <fullName evidence="1">Uncharacterized protein</fullName>
    </submittedName>
</protein>
<accession>A0ABP1ATF7</accession>
<dbReference type="Gene3D" id="3.40.120.10">
    <property type="entry name" value="Alpha-D-Glucose-1,6-Bisphosphate, subunit A, domain 3"/>
    <property type="match status" value="1"/>
</dbReference>
<organism evidence="1 2">
    <name type="scientific">Sphagnum jensenii</name>
    <dbReference type="NCBI Taxonomy" id="128206"/>
    <lineage>
        <taxon>Eukaryota</taxon>
        <taxon>Viridiplantae</taxon>
        <taxon>Streptophyta</taxon>
        <taxon>Embryophyta</taxon>
        <taxon>Bryophyta</taxon>
        <taxon>Sphagnophytina</taxon>
        <taxon>Sphagnopsida</taxon>
        <taxon>Sphagnales</taxon>
        <taxon>Sphagnaceae</taxon>
        <taxon>Sphagnum</taxon>
    </lineage>
</organism>
<evidence type="ECO:0000313" key="2">
    <source>
        <dbReference type="Proteomes" id="UP001497522"/>
    </source>
</evidence>
<sequence>MGVLNSVPDVGAGRIVAPLYEMCNRIDDLWPDTTLFMKMAWSWLILVMIFEHIVKSENVRSRNDASSEVLLARDTRPSGEALVPAACQGVEAVRGTVAHDMGILTTLQLHWMVQSFNNGVPAPESDFFQQLSNSFRMLVELWHANTGDSTHSEELIVDAANGVGASKLTRLQHLTTSLGLQV</sequence>
<proteinExistence type="predicted"/>
<dbReference type="PANTHER" id="PTHR45955:SF1">
    <property type="entry name" value="PHOSPHOACETYLGLUCOSAMINE MUTASE"/>
    <property type="match status" value="1"/>
</dbReference>
<keyword evidence="2" id="KW-1185">Reference proteome</keyword>